<dbReference type="Pfam" id="PF08246">
    <property type="entry name" value="Inhibitor_I29"/>
    <property type="match status" value="1"/>
</dbReference>
<accession>A0ABD1Z2X9</accession>
<dbReference type="Gene3D" id="2.10.25.160">
    <property type="entry name" value="Granulin"/>
    <property type="match status" value="1"/>
</dbReference>
<organism evidence="11 12">
    <name type="scientific">Riccia fluitans</name>
    <dbReference type="NCBI Taxonomy" id="41844"/>
    <lineage>
        <taxon>Eukaryota</taxon>
        <taxon>Viridiplantae</taxon>
        <taxon>Streptophyta</taxon>
        <taxon>Embryophyta</taxon>
        <taxon>Marchantiophyta</taxon>
        <taxon>Marchantiopsida</taxon>
        <taxon>Marchantiidae</taxon>
        <taxon>Marchantiales</taxon>
        <taxon>Ricciaceae</taxon>
        <taxon>Riccia</taxon>
    </lineage>
</organism>
<feature type="signal peptide" evidence="7">
    <location>
        <begin position="1"/>
        <end position="23"/>
    </location>
</feature>
<keyword evidence="12" id="KW-1185">Reference proteome</keyword>
<feature type="chain" id="PRO_5044771107" description="Cysteine protease" evidence="7">
    <location>
        <begin position="24"/>
        <end position="478"/>
    </location>
</feature>
<evidence type="ECO:0000256" key="4">
    <source>
        <dbReference type="ARBA" id="ARBA00022807"/>
    </source>
</evidence>
<evidence type="ECO:0000259" key="8">
    <source>
        <dbReference type="SMART" id="SM00277"/>
    </source>
</evidence>
<evidence type="ECO:0008006" key="13">
    <source>
        <dbReference type="Google" id="ProtNLM"/>
    </source>
</evidence>
<feature type="domain" description="Cathepsin propeptide inhibitor" evidence="10">
    <location>
        <begin position="47"/>
        <end position="112"/>
    </location>
</feature>
<comment type="caution">
    <text evidence="11">The sequence shown here is derived from an EMBL/GenBank/DDBJ whole genome shotgun (WGS) entry which is preliminary data.</text>
</comment>
<evidence type="ECO:0000259" key="10">
    <source>
        <dbReference type="SMART" id="SM00848"/>
    </source>
</evidence>
<keyword evidence="7" id="KW-0732">Signal</keyword>
<dbReference type="PROSITE" id="PS00639">
    <property type="entry name" value="THIOL_PROTEASE_HIS"/>
    <property type="match status" value="1"/>
</dbReference>
<dbReference type="SMART" id="SM00277">
    <property type="entry name" value="GRAN"/>
    <property type="match status" value="1"/>
</dbReference>
<dbReference type="Pfam" id="PF00396">
    <property type="entry name" value="Granulin"/>
    <property type="match status" value="1"/>
</dbReference>
<dbReference type="SUPFAM" id="SSF54001">
    <property type="entry name" value="Cysteine proteinases"/>
    <property type="match status" value="1"/>
</dbReference>
<feature type="domain" description="Peptidase C1A papain C-terminal" evidence="9">
    <location>
        <begin position="139"/>
        <end position="354"/>
    </location>
</feature>
<dbReference type="CDD" id="cd02248">
    <property type="entry name" value="Peptidase_C1A"/>
    <property type="match status" value="1"/>
</dbReference>
<dbReference type="PANTHER" id="PTHR12411">
    <property type="entry name" value="CYSTEINE PROTEASE FAMILY C1-RELATED"/>
    <property type="match status" value="1"/>
</dbReference>
<dbReference type="FunFam" id="2.10.25.160:FF:000002">
    <property type="entry name" value="Cysteine protease 1"/>
    <property type="match status" value="1"/>
</dbReference>
<dbReference type="InterPro" id="IPR000118">
    <property type="entry name" value="Granulin"/>
</dbReference>
<dbReference type="InterPro" id="IPR013128">
    <property type="entry name" value="Peptidase_C1A"/>
</dbReference>
<keyword evidence="5" id="KW-1015">Disulfide bond</keyword>
<comment type="similarity">
    <text evidence="1">Belongs to the peptidase C1 family.</text>
</comment>
<dbReference type="InterPro" id="IPR013201">
    <property type="entry name" value="Prot_inhib_I29"/>
</dbReference>
<evidence type="ECO:0000313" key="12">
    <source>
        <dbReference type="Proteomes" id="UP001605036"/>
    </source>
</evidence>
<dbReference type="Pfam" id="PF00112">
    <property type="entry name" value="Peptidase_C1"/>
    <property type="match status" value="1"/>
</dbReference>
<evidence type="ECO:0000256" key="1">
    <source>
        <dbReference type="ARBA" id="ARBA00008455"/>
    </source>
</evidence>
<reference evidence="11 12" key="1">
    <citation type="submission" date="2024-09" db="EMBL/GenBank/DDBJ databases">
        <title>Chromosome-scale assembly of Riccia fluitans.</title>
        <authorList>
            <person name="Paukszto L."/>
            <person name="Sawicki J."/>
            <person name="Karawczyk K."/>
            <person name="Piernik-Szablinska J."/>
            <person name="Szczecinska M."/>
            <person name="Mazdziarz M."/>
        </authorList>
    </citation>
    <scope>NUCLEOTIDE SEQUENCE [LARGE SCALE GENOMIC DNA]</scope>
    <source>
        <strain evidence="11">Rf_01</strain>
        <tissue evidence="11">Aerial parts of the thallus</tissue>
    </source>
</reference>
<dbReference type="PROSITE" id="PS00139">
    <property type="entry name" value="THIOL_PROTEASE_CYS"/>
    <property type="match status" value="1"/>
</dbReference>
<gene>
    <name evidence="11" type="ORF">R1flu_009588</name>
</gene>
<evidence type="ECO:0000256" key="6">
    <source>
        <dbReference type="ARBA" id="ARBA00023180"/>
    </source>
</evidence>
<dbReference type="InterPro" id="IPR000668">
    <property type="entry name" value="Peptidase_C1A_C"/>
</dbReference>
<dbReference type="InterPro" id="IPR025660">
    <property type="entry name" value="Pept_his_AS"/>
</dbReference>
<sequence length="478" mass="52772">MAGMGKLFLLTMLVVGFAALAIAEDDYSGLGYTPADLETEESMRALFDNWLPVLEPALEHQVLKGSLGEKEMRFQIFRENLMFIHAHNVKAIKEGTYLMGVNKYAGMTHDEFRGKYVGSKFDRRRAERTSFRYAQVMNVPDSVDWRAKGAVTGVKDQGSCGSCWAFSTVGSVEGINHIVTGSLVALSEQELVDCDTKYNQGCNGGLMDYAFEFIINNGGIDTEDDYPYKGQDGKCLKDKLNSHVVTIDDYEDVPENSEADLKKAVANQPVSVAIEAGGREFQFYQSGVFTGACGTDLDHGVLAVGYGTENGKDYWIVKNSWASSWGEAGYIRMERGVDAVSGKCGIAMEPSYPIKKGPNPPPAPPAPPSPVKPDTQCDNYYSCPESNTCCCVFNLGKRCFSWGCCPLEGATCCNDHQHCCPSDKPVCNTRMGLCLQHKNDVFGTPMLKRTPAKFDWSKFRERFSRKRSDEAETLYASQ</sequence>
<feature type="domain" description="Granulins" evidence="8">
    <location>
        <begin position="377"/>
        <end position="434"/>
    </location>
</feature>
<dbReference type="PRINTS" id="PR00705">
    <property type="entry name" value="PAPAIN"/>
</dbReference>
<dbReference type="GO" id="GO:0008234">
    <property type="term" value="F:cysteine-type peptidase activity"/>
    <property type="evidence" value="ECO:0007669"/>
    <property type="project" value="UniProtKB-KW"/>
</dbReference>
<dbReference type="AlphaFoldDB" id="A0ABD1Z2X9"/>
<evidence type="ECO:0000256" key="7">
    <source>
        <dbReference type="SAM" id="SignalP"/>
    </source>
</evidence>
<name>A0ABD1Z2X9_9MARC</name>
<dbReference type="InterPro" id="IPR039417">
    <property type="entry name" value="Peptidase_C1A_papain-like"/>
</dbReference>
<evidence type="ECO:0000313" key="11">
    <source>
        <dbReference type="EMBL" id="KAL2642001.1"/>
    </source>
</evidence>
<dbReference type="SMART" id="SM00848">
    <property type="entry name" value="Inhibitor_I29"/>
    <property type="match status" value="1"/>
</dbReference>
<evidence type="ECO:0000259" key="9">
    <source>
        <dbReference type="SMART" id="SM00645"/>
    </source>
</evidence>
<proteinExistence type="inferred from homology"/>
<dbReference type="InterPro" id="IPR037277">
    <property type="entry name" value="Granulin_sf"/>
</dbReference>
<keyword evidence="2" id="KW-0645">Protease</keyword>
<dbReference type="Proteomes" id="UP001605036">
    <property type="component" value="Unassembled WGS sequence"/>
</dbReference>
<evidence type="ECO:0000256" key="5">
    <source>
        <dbReference type="ARBA" id="ARBA00023157"/>
    </source>
</evidence>
<keyword evidence="6" id="KW-0325">Glycoprotein</keyword>
<evidence type="ECO:0000256" key="3">
    <source>
        <dbReference type="ARBA" id="ARBA00022801"/>
    </source>
</evidence>
<dbReference type="FunFam" id="3.90.70.10:FF:000068">
    <property type="entry name" value="Cysteine protease 1"/>
    <property type="match status" value="1"/>
</dbReference>
<dbReference type="GO" id="GO:0006508">
    <property type="term" value="P:proteolysis"/>
    <property type="evidence" value="ECO:0007669"/>
    <property type="project" value="UniProtKB-KW"/>
</dbReference>
<evidence type="ECO:0000256" key="2">
    <source>
        <dbReference type="ARBA" id="ARBA00022670"/>
    </source>
</evidence>
<dbReference type="EMBL" id="JBHFFA010000002">
    <property type="protein sequence ID" value="KAL2642001.1"/>
    <property type="molecule type" value="Genomic_DNA"/>
</dbReference>
<dbReference type="Gene3D" id="3.90.70.10">
    <property type="entry name" value="Cysteine proteinases"/>
    <property type="match status" value="1"/>
</dbReference>
<dbReference type="SMART" id="SM00645">
    <property type="entry name" value="Pept_C1"/>
    <property type="match status" value="1"/>
</dbReference>
<keyword evidence="4" id="KW-0788">Thiol protease</keyword>
<dbReference type="PROSITE" id="PS00640">
    <property type="entry name" value="THIOL_PROTEASE_ASN"/>
    <property type="match status" value="1"/>
</dbReference>
<keyword evidence="3" id="KW-0378">Hydrolase</keyword>
<dbReference type="InterPro" id="IPR000169">
    <property type="entry name" value="Pept_cys_AS"/>
</dbReference>
<dbReference type="InterPro" id="IPR025661">
    <property type="entry name" value="Pept_asp_AS"/>
</dbReference>
<protein>
    <recommendedName>
        <fullName evidence="13">Cysteine protease</fullName>
    </recommendedName>
</protein>
<dbReference type="SUPFAM" id="SSF57277">
    <property type="entry name" value="Granulin repeat"/>
    <property type="match status" value="1"/>
</dbReference>
<dbReference type="InterPro" id="IPR038765">
    <property type="entry name" value="Papain-like_cys_pep_sf"/>
</dbReference>